<keyword evidence="3" id="KW-1133">Transmembrane helix</keyword>
<evidence type="ECO:0000313" key="6">
    <source>
        <dbReference type="Proteomes" id="UP000008524"/>
    </source>
</evidence>
<dbReference type="STRING" id="185431.Q387K7"/>
<dbReference type="GO" id="GO:0003743">
    <property type="term" value="F:translation initiation factor activity"/>
    <property type="evidence" value="ECO:0000255"/>
    <property type="project" value="GeneDB"/>
</dbReference>
<dbReference type="PROSITE" id="PS50296">
    <property type="entry name" value="SUI1"/>
    <property type="match status" value="1"/>
</dbReference>
<dbReference type="CDD" id="cd11607">
    <property type="entry name" value="DENR_C"/>
    <property type="match status" value="1"/>
</dbReference>
<feature type="compositionally biased region" description="Basic and acidic residues" evidence="2">
    <location>
        <begin position="119"/>
        <end position="128"/>
    </location>
</feature>
<dbReference type="GO" id="GO:0005737">
    <property type="term" value="C:cytoplasm"/>
    <property type="evidence" value="ECO:0006056"/>
    <property type="project" value="Others"/>
</dbReference>
<reference evidence="5 6" key="1">
    <citation type="journal article" date="2005" name="Science">
        <title>Comparative genomics of trypanosomatid parasitic protozoa.</title>
        <authorList>
            <person name="El-Sayed N.M."/>
            <person name="Myler P.J."/>
            <person name="Blandin G."/>
            <person name="Berriman M."/>
            <person name="Crabtree J."/>
            <person name="Aggarwal G."/>
            <person name="Caler E."/>
            <person name="Renauld H."/>
            <person name="Worthey E.A."/>
            <person name="Hertz-Fowler C."/>
            <person name="Ghedin E."/>
            <person name="Peacock C."/>
            <person name="Bartholomeu D.C."/>
            <person name="Haas B.J."/>
            <person name="Tran A.N."/>
            <person name="Wortman J.R."/>
            <person name="Alsmark U.C."/>
            <person name="Angiuoli S."/>
            <person name="Anupama A."/>
            <person name="Badger J."/>
            <person name="Bringaud F."/>
            <person name="Cadag E."/>
            <person name="Carlton J.M."/>
            <person name="Cerqueira G.C."/>
            <person name="Creasy T."/>
            <person name="Delcher A.L."/>
            <person name="Djikeng A."/>
            <person name="Embley T.M."/>
            <person name="Hauser C."/>
            <person name="Ivens A.C."/>
            <person name="Kummerfeld S.K."/>
            <person name="Pereira-Leal J.B."/>
            <person name="Nilsson D."/>
            <person name="Peterson J."/>
            <person name="Salzberg S.L."/>
            <person name="Shallom J."/>
            <person name="Silva J.C."/>
            <person name="Sundaram J."/>
            <person name="Westenberger S."/>
            <person name="White O."/>
            <person name="Melville S.E."/>
            <person name="Donelson J.E."/>
            <person name="Andersson B."/>
            <person name="Stuart K.D."/>
            <person name="Hall N."/>
        </authorList>
    </citation>
    <scope>NUCLEOTIDE SEQUENCE [LARGE SCALE GENOMIC DNA]</scope>
    <source>
        <strain evidence="5 6">927/4 GUTat10.1</strain>
    </source>
</reference>
<dbReference type="Gene3D" id="3.30.780.10">
    <property type="entry name" value="SUI1-like domain"/>
    <property type="match status" value="1"/>
</dbReference>
<reference evidence="5 6" key="2">
    <citation type="journal article" date="2005" name="Science">
        <title>The genome of the African trypanosome Trypanosoma brucei.</title>
        <authorList>
            <person name="Berriman M."/>
            <person name="Ghedin E."/>
            <person name="Hertz-Fowler C."/>
            <person name="Blandin G."/>
            <person name="Renauld H."/>
            <person name="Bartholomeu D.C."/>
            <person name="Lennard N.J."/>
            <person name="Caler E."/>
            <person name="Hamlin N.E."/>
            <person name="Haas B."/>
            <person name="Bohme U."/>
            <person name="Hannick L."/>
            <person name="Aslett M.A."/>
            <person name="Shallom J."/>
            <person name="Marcello L."/>
            <person name="Hou L."/>
            <person name="Wickstead B."/>
            <person name="Alsmark U.C."/>
            <person name="Arrowsmith C."/>
            <person name="Atkin R.J."/>
            <person name="Barron A.J."/>
            <person name="Bringaud F."/>
            <person name="Brooks K."/>
            <person name="Carrington M."/>
            <person name="Cherevach I."/>
            <person name="Chillingworth T.J."/>
            <person name="Churcher C."/>
            <person name="Clark L.N."/>
            <person name="Corton C.H."/>
            <person name="Cronin A."/>
            <person name="Davies R.M."/>
            <person name="Doggett J."/>
            <person name="Djikeng A."/>
            <person name="Feldblyum T."/>
            <person name="Field M.C."/>
            <person name="Fraser A."/>
            <person name="Goodhead I."/>
            <person name="Hance Z."/>
            <person name="Harper D."/>
            <person name="Harris B.R."/>
            <person name="Hauser H."/>
            <person name="Hostetler J."/>
            <person name="Ivens A."/>
            <person name="Jagels K."/>
            <person name="Johnson D."/>
            <person name="Johnson J."/>
            <person name="Jones K."/>
            <person name="Kerhornou A.X."/>
            <person name="Koo H."/>
            <person name="Larke N."/>
            <person name="Landfear S."/>
            <person name="Larkin C."/>
            <person name="Leech V."/>
            <person name="Line A."/>
            <person name="Lord A."/>
            <person name="Macleod A."/>
            <person name="Mooney P.J."/>
            <person name="Moule S."/>
            <person name="Martin D.M."/>
            <person name="Morgan G.W."/>
            <person name="Mungall K."/>
            <person name="Norbertczak H."/>
            <person name="Ormond D."/>
            <person name="Pai G."/>
            <person name="Peacock C.S."/>
            <person name="Peterson J."/>
            <person name="Quail M.A."/>
            <person name="Rabbinowitsch E."/>
            <person name="Rajandream M.A."/>
            <person name="Reitter C."/>
            <person name="Salzberg S.L."/>
            <person name="Sanders M."/>
            <person name="Schobel S."/>
            <person name="Sharp S."/>
            <person name="Simmonds M."/>
            <person name="Simpson A.J."/>
            <person name="Tallon L."/>
            <person name="Turner C.M."/>
            <person name="Tait A."/>
            <person name="Tivey A.R."/>
            <person name="Van Aken S."/>
            <person name="Walker D."/>
            <person name="Wanless D."/>
            <person name="Wang S."/>
            <person name="White B."/>
            <person name="White O."/>
            <person name="Whitehead S."/>
            <person name="Woodward J."/>
            <person name="Wortman J."/>
            <person name="Adams M.D."/>
            <person name="Embley T.M."/>
            <person name="Gull K."/>
            <person name="Ullu E."/>
            <person name="Barry J.D."/>
            <person name="Fairlamb A.H."/>
            <person name="Opperdoes F."/>
            <person name="Barrell B.G."/>
            <person name="Donelson J.E."/>
            <person name="Hall N."/>
            <person name="Fraser C.M."/>
            <person name="Melville S.E."/>
            <person name="El-Sayed N.M."/>
        </authorList>
    </citation>
    <scope>NUCLEOTIDE SEQUENCE [LARGE SCALE GENOMIC DNA]</scope>
    <source>
        <strain evidence="5 6">927/4 GUTat10.1</strain>
    </source>
</reference>
<feature type="compositionally biased region" description="Basic and acidic residues" evidence="2">
    <location>
        <begin position="53"/>
        <end position="62"/>
    </location>
</feature>
<dbReference type="InterPro" id="IPR001950">
    <property type="entry name" value="SUI1"/>
</dbReference>
<protein>
    <recommendedName>
        <fullName evidence="4">SUI1 domain-containing protein</fullName>
    </recommendedName>
</protein>
<dbReference type="EMBL" id="CH464491">
    <property type="protein sequence ID" value="EAN79024.1"/>
    <property type="molecule type" value="Genomic_DNA"/>
</dbReference>
<dbReference type="eggNOG" id="KOG3239">
    <property type="taxonomic scope" value="Eukaryota"/>
</dbReference>
<dbReference type="RefSeq" id="XP_828136.1">
    <property type="nucleotide sequence ID" value="XM_823043.1"/>
</dbReference>
<dbReference type="InterPro" id="IPR050318">
    <property type="entry name" value="DENR/SUI1_TIF"/>
</dbReference>
<dbReference type="Pfam" id="PF01253">
    <property type="entry name" value="SUI1"/>
    <property type="match status" value="1"/>
</dbReference>
<gene>
    <name evidence="5" type="ORF">Tb11.03.0700</name>
</gene>
<keyword evidence="3" id="KW-0472">Membrane</keyword>
<dbReference type="GO" id="GO:0001731">
    <property type="term" value="P:formation of translation preinitiation complex"/>
    <property type="evidence" value="ECO:0000318"/>
    <property type="project" value="GO_Central"/>
</dbReference>
<proteinExistence type="inferred from homology"/>
<dbReference type="PANTHER" id="PTHR12789:SF0">
    <property type="entry name" value="DENSITY-REGULATED PROTEIN"/>
    <property type="match status" value="1"/>
</dbReference>
<keyword evidence="6" id="KW-1185">Reference proteome</keyword>
<dbReference type="Pfam" id="PF21023">
    <property type="entry name" value="DENR_N"/>
    <property type="match status" value="1"/>
</dbReference>
<dbReference type="FunFam" id="3.30.780.10:FF:000024">
    <property type="entry name" value="Translation_initiation_factor_SUI1_-_putative"/>
    <property type="match status" value="1"/>
</dbReference>
<evidence type="ECO:0000256" key="1">
    <source>
        <dbReference type="ARBA" id="ARBA00007514"/>
    </source>
</evidence>
<evidence type="ECO:0000259" key="4">
    <source>
        <dbReference type="PROSITE" id="PS50296"/>
    </source>
</evidence>
<sequence>MVVVSFKGRGGEITRKGKEKRNFSFLCFFTFSYTLLTRFFNFRKQRRLQPSEGNHRFRKDSSGRFSNIAMGRNKKKSKAALHHESEEDALDEEEQQQAPQVEQDQSRDEAEDAPNAEDPAPKKKEYRGNKLNKTQGGKGGKKNKGNGQEPNAAEEKAAADQERVNNNKEEALLPSGGEEEALAQKLTEGMTVTRYEPVDVLYCPICTFPAEMCEFSGMYEQCRPWLLEHAKELAEAEERGRKRRVLTERERLERLVKGSGNKKGIERIVLIEVSQRKNKKMTTTVKGMDLFGLNLKDLSREWKKMFSCGAGVTTSEELKQSMIDIQGNVVEQLVEMLPGKYNIPKDAIYKMEDKKKVKCYGN</sequence>
<dbReference type="GO" id="GO:0002188">
    <property type="term" value="P:translation reinitiation"/>
    <property type="evidence" value="ECO:0000318"/>
    <property type="project" value="GO_Central"/>
</dbReference>
<dbReference type="KEGG" id="tbr:Tb11.03.0700"/>
<dbReference type="PANTHER" id="PTHR12789">
    <property type="entry name" value="DENSITY-REGULATED PROTEIN HOMOLOG"/>
    <property type="match status" value="1"/>
</dbReference>
<feature type="domain" description="SUI1" evidence="4">
    <location>
        <begin position="269"/>
        <end position="341"/>
    </location>
</feature>
<dbReference type="InterPro" id="IPR048517">
    <property type="entry name" value="DENR_N"/>
</dbReference>
<accession>Q387K7</accession>
<dbReference type="GO" id="GO:0006413">
    <property type="term" value="P:translational initiation"/>
    <property type="evidence" value="ECO:0000255"/>
    <property type="project" value="GeneDB"/>
</dbReference>
<comment type="similarity">
    <text evidence="1">Belongs to the DENR family.</text>
</comment>
<dbReference type="Proteomes" id="UP000008524">
    <property type="component" value="Chromosome 11"/>
</dbReference>
<dbReference type="OrthoDB" id="277199at2759"/>
<dbReference type="SUPFAM" id="SSF55159">
    <property type="entry name" value="eIF1-like"/>
    <property type="match status" value="1"/>
</dbReference>
<evidence type="ECO:0000313" key="5">
    <source>
        <dbReference type="EMBL" id="EAN79024.1"/>
    </source>
</evidence>
<dbReference type="AlphaFoldDB" id="Q387K7"/>
<feature type="compositionally biased region" description="Acidic residues" evidence="2">
    <location>
        <begin position="86"/>
        <end position="95"/>
    </location>
</feature>
<dbReference type="PaxDb" id="5691-EAN79024"/>
<organism evidence="5 6">
    <name type="scientific">Trypanosoma brucei brucei (strain 927/4 GUTat10.1)</name>
    <dbReference type="NCBI Taxonomy" id="185431"/>
    <lineage>
        <taxon>Eukaryota</taxon>
        <taxon>Discoba</taxon>
        <taxon>Euglenozoa</taxon>
        <taxon>Kinetoplastea</taxon>
        <taxon>Metakinetoplastina</taxon>
        <taxon>Trypanosomatida</taxon>
        <taxon>Trypanosomatidae</taxon>
        <taxon>Trypanosoma</taxon>
    </lineage>
</organism>
<feature type="region of interest" description="Disordered" evidence="2">
    <location>
        <begin position="49"/>
        <end position="164"/>
    </location>
</feature>
<evidence type="ECO:0000256" key="2">
    <source>
        <dbReference type="SAM" id="MobiDB-lite"/>
    </source>
</evidence>
<evidence type="ECO:0000256" key="3">
    <source>
        <dbReference type="SAM" id="Phobius"/>
    </source>
</evidence>
<keyword evidence="3" id="KW-0812">Transmembrane</keyword>
<dbReference type="InParanoid" id="Q387K7"/>
<dbReference type="InterPro" id="IPR036877">
    <property type="entry name" value="SUI1_dom_sf"/>
</dbReference>
<feature type="transmembrane region" description="Helical" evidence="3">
    <location>
        <begin position="23"/>
        <end position="40"/>
    </location>
</feature>
<dbReference type="GeneID" id="3665925"/>
<feature type="compositionally biased region" description="Basic and acidic residues" evidence="2">
    <location>
        <begin position="153"/>
        <end position="164"/>
    </location>
</feature>
<dbReference type="InterPro" id="IPR046447">
    <property type="entry name" value="DENR_C"/>
</dbReference>
<name>Q387K7_TRYB2</name>